<protein>
    <submittedName>
        <fullName evidence="2">Uncharacterized protein</fullName>
    </submittedName>
</protein>
<accession>A0AAP2GRF6</accession>
<keyword evidence="1" id="KW-0732">Signal</keyword>
<dbReference type="Proteomes" id="UP001319200">
    <property type="component" value="Unassembled WGS sequence"/>
</dbReference>
<sequence length="140" mass="16069">MISLLIVSFQLPPAAMAQTDTTNISIRLTISPSEAFWKVYRQYETAYFNQLLKANQLAADYAACVAGNDAATHKVFMKWLKNDIAGDKLKKRYYKKFKRVSSPRMASAFIRRENNAESEVSRLWISTAEYQRDRGRPPIP</sequence>
<feature type="chain" id="PRO_5042999276" evidence="1">
    <location>
        <begin position="18"/>
        <end position="140"/>
    </location>
</feature>
<gene>
    <name evidence="2" type="ORF">KK083_21720</name>
</gene>
<evidence type="ECO:0000313" key="2">
    <source>
        <dbReference type="EMBL" id="MBT1699532.1"/>
    </source>
</evidence>
<comment type="caution">
    <text evidence="2">The sequence shown here is derived from an EMBL/GenBank/DDBJ whole genome shotgun (WGS) entry which is preliminary data.</text>
</comment>
<reference evidence="2 3" key="1">
    <citation type="submission" date="2021-05" db="EMBL/GenBank/DDBJ databases">
        <title>A Polyphasic approach of four new species of the genus Ohtaekwangia: Ohtaekwangia histidinii sp. nov., Ohtaekwangia cretensis sp. nov., Ohtaekwangia indiensis sp. nov., Ohtaekwangia reichenbachii sp. nov. from diverse environment.</title>
        <authorList>
            <person name="Octaviana S."/>
        </authorList>
    </citation>
    <scope>NUCLEOTIDE SEQUENCE [LARGE SCALE GENOMIC DNA]</scope>
    <source>
        <strain evidence="2 3">PWU4</strain>
    </source>
</reference>
<dbReference type="EMBL" id="JAHESF010000026">
    <property type="protein sequence ID" value="MBT1699532.1"/>
    <property type="molecule type" value="Genomic_DNA"/>
</dbReference>
<evidence type="ECO:0000256" key="1">
    <source>
        <dbReference type="SAM" id="SignalP"/>
    </source>
</evidence>
<dbReference type="AlphaFoldDB" id="A0AAP2GRF6"/>
<evidence type="ECO:0000313" key="3">
    <source>
        <dbReference type="Proteomes" id="UP001319200"/>
    </source>
</evidence>
<organism evidence="2 3">
    <name type="scientific">Chryseosolibacter histidini</name>
    <dbReference type="NCBI Taxonomy" id="2782349"/>
    <lineage>
        <taxon>Bacteria</taxon>
        <taxon>Pseudomonadati</taxon>
        <taxon>Bacteroidota</taxon>
        <taxon>Cytophagia</taxon>
        <taxon>Cytophagales</taxon>
        <taxon>Chryseotaleaceae</taxon>
        <taxon>Chryseosolibacter</taxon>
    </lineage>
</organism>
<keyword evidence="3" id="KW-1185">Reference proteome</keyword>
<proteinExistence type="predicted"/>
<dbReference type="RefSeq" id="WP_254167538.1">
    <property type="nucleotide sequence ID" value="NZ_JAHESF010000026.1"/>
</dbReference>
<feature type="signal peptide" evidence="1">
    <location>
        <begin position="1"/>
        <end position="17"/>
    </location>
</feature>
<name>A0AAP2GRF6_9BACT</name>